<accession>A0A382E6B0</accession>
<organism evidence="1">
    <name type="scientific">marine metagenome</name>
    <dbReference type="NCBI Taxonomy" id="408172"/>
    <lineage>
        <taxon>unclassified sequences</taxon>
        <taxon>metagenomes</taxon>
        <taxon>ecological metagenomes</taxon>
    </lineage>
</organism>
<proteinExistence type="predicted"/>
<reference evidence="1" key="1">
    <citation type="submission" date="2018-05" db="EMBL/GenBank/DDBJ databases">
        <authorList>
            <person name="Lanie J.A."/>
            <person name="Ng W.-L."/>
            <person name="Kazmierczak K.M."/>
            <person name="Andrzejewski T.M."/>
            <person name="Davidsen T.M."/>
            <person name="Wayne K.J."/>
            <person name="Tettelin H."/>
            <person name="Glass J.I."/>
            <person name="Rusch D."/>
            <person name="Podicherti R."/>
            <person name="Tsui H.-C.T."/>
            <person name="Winkler M.E."/>
        </authorList>
    </citation>
    <scope>NUCLEOTIDE SEQUENCE</scope>
</reference>
<dbReference type="AlphaFoldDB" id="A0A382E6B0"/>
<dbReference type="EMBL" id="UINC01042829">
    <property type="protein sequence ID" value="SVB45985.1"/>
    <property type="molecule type" value="Genomic_DNA"/>
</dbReference>
<name>A0A382E6B0_9ZZZZ</name>
<evidence type="ECO:0000313" key="1">
    <source>
        <dbReference type="EMBL" id="SVB45985.1"/>
    </source>
</evidence>
<protein>
    <submittedName>
        <fullName evidence="1">Uncharacterized protein</fullName>
    </submittedName>
</protein>
<gene>
    <name evidence="1" type="ORF">METZ01_LOCUS198839</name>
</gene>
<sequence length="41" mass="4812">MIWKIITNNVKSVEVPTLLETSSNYLLMLNIMTKIEKIIEF</sequence>